<evidence type="ECO:0000313" key="1">
    <source>
        <dbReference type="EMBL" id="EFJ44283.1"/>
    </source>
</evidence>
<dbReference type="RefSeq" id="XP_002954642.1">
    <property type="nucleotide sequence ID" value="XM_002954596.1"/>
</dbReference>
<dbReference type="EMBL" id="GL378365">
    <property type="protein sequence ID" value="EFJ44283.1"/>
    <property type="molecule type" value="Genomic_DNA"/>
</dbReference>
<dbReference type="InParanoid" id="D8U7S1"/>
<dbReference type="OrthoDB" id="532890at2759"/>
<protein>
    <submittedName>
        <fullName evidence="1">Uncharacterized protein</fullName>
    </submittedName>
</protein>
<name>D8U7S1_VOLCA</name>
<dbReference type="AlphaFoldDB" id="D8U7S1"/>
<dbReference type="KEGG" id="vcn:VOLCADRAFT_95549"/>
<dbReference type="Proteomes" id="UP000001058">
    <property type="component" value="Unassembled WGS sequence"/>
</dbReference>
<sequence length="115" mass="13162">MTTMESWSHWIYTQLRRRKTSCHFFNTGAEVDGKLPLAINWHYNTEYQQLVVLLSLQDVSIITNIMETDDLNIMLGMDLTGKLCTVYMSNPPVSQTCSPLPQWTDHVHAHVVVPG</sequence>
<dbReference type="GeneID" id="9626123"/>
<gene>
    <name evidence="1" type="ORF">VOLCADRAFT_95549</name>
</gene>
<proteinExistence type="predicted"/>
<evidence type="ECO:0000313" key="2">
    <source>
        <dbReference type="Proteomes" id="UP000001058"/>
    </source>
</evidence>
<organism evidence="2">
    <name type="scientific">Volvox carteri f. nagariensis</name>
    <dbReference type="NCBI Taxonomy" id="3068"/>
    <lineage>
        <taxon>Eukaryota</taxon>
        <taxon>Viridiplantae</taxon>
        <taxon>Chlorophyta</taxon>
        <taxon>core chlorophytes</taxon>
        <taxon>Chlorophyceae</taxon>
        <taxon>CS clade</taxon>
        <taxon>Chlamydomonadales</taxon>
        <taxon>Volvocaceae</taxon>
        <taxon>Volvox</taxon>
    </lineage>
</organism>
<reference evidence="1 2" key="1">
    <citation type="journal article" date="2010" name="Science">
        <title>Genomic analysis of organismal complexity in the multicellular green alga Volvox carteri.</title>
        <authorList>
            <person name="Prochnik S.E."/>
            <person name="Umen J."/>
            <person name="Nedelcu A.M."/>
            <person name="Hallmann A."/>
            <person name="Miller S.M."/>
            <person name="Nishii I."/>
            <person name="Ferris P."/>
            <person name="Kuo A."/>
            <person name="Mitros T."/>
            <person name="Fritz-Laylin L.K."/>
            <person name="Hellsten U."/>
            <person name="Chapman J."/>
            <person name="Simakov O."/>
            <person name="Rensing S.A."/>
            <person name="Terry A."/>
            <person name="Pangilinan J."/>
            <person name="Kapitonov V."/>
            <person name="Jurka J."/>
            <person name="Salamov A."/>
            <person name="Shapiro H."/>
            <person name="Schmutz J."/>
            <person name="Grimwood J."/>
            <person name="Lindquist E."/>
            <person name="Lucas S."/>
            <person name="Grigoriev I.V."/>
            <person name="Schmitt R."/>
            <person name="Kirk D."/>
            <person name="Rokhsar D.S."/>
        </authorList>
    </citation>
    <scope>NUCLEOTIDE SEQUENCE [LARGE SCALE GENOMIC DNA]</scope>
    <source>
        <strain evidence="2">f. Nagariensis / Eve</strain>
    </source>
</reference>
<keyword evidence="2" id="KW-1185">Reference proteome</keyword>
<accession>D8U7S1</accession>